<evidence type="ECO:0000313" key="2">
    <source>
        <dbReference type="EMBL" id="SKA80898.1"/>
    </source>
</evidence>
<evidence type="ECO:0000313" key="3">
    <source>
        <dbReference type="Proteomes" id="UP000032503"/>
    </source>
</evidence>
<dbReference type="Proteomes" id="UP000189735">
    <property type="component" value="Unassembled WGS sequence"/>
</dbReference>
<sequence length="96" mass="10232">MIAHSTTEPSQETISLVRLSPTEWRVSDPRVSVHDAASLLGFIEARGGVFEVTLLKSGVASRTVHSLDDALSLFASNHDSGRVSPSVRGSSRTATQ</sequence>
<keyword evidence="3" id="KW-1185">Reference proteome</keyword>
<protein>
    <submittedName>
        <fullName evidence="2">Uncharacterized protein</fullName>
    </submittedName>
</protein>
<dbReference type="EMBL" id="FUYG01000001">
    <property type="protein sequence ID" value="SKA80898.1"/>
    <property type="molecule type" value="Genomic_DNA"/>
</dbReference>
<reference evidence="1" key="2">
    <citation type="submission" date="2015-02" db="EMBL/GenBank/DDBJ databases">
        <authorList>
            <person name="Vasilyev I.Y."/>
            <person name="Siniagina M.N."/>
            <person name="Malanin S.Y."/>
            <person name="Boulygina E.A."/>
            <person name="Grygoryeva T.V."/>
            <person name="Yarullina D.R."/>
            <person name="Ilinskaya O.N."/>
        </authorList>
    </citation>
    <scope>NUCLEOTIDE SEQUENCE</scope>
    <source>
        <strain evidence="1">VKM Ac-1804</strain>
    </source>
</reference>
<evidence type="ECO:0000313" key="1">
    <source>
        <dbReference type="EMBL" id="KJC63553.1"/>
    </source>
</evidence>
<name>A0A1T4WVL2_9MICO</name>
<proteinExistence type="predicted"/>
<accession>A0A1T4WVL2</accession>
<dbReference type="Proteomes" id="UP000032503">
    <property type="component" value="Unassembled WGS sequence"/>
</dbReference>
<dbReference type="EMBL" id="JYFC01000006">
    <property type="protein sequence ID" value="KJC63553.1"/>
    <property type="molecule type" value="Genomic_DNA"/>
</dbReference>
<organism evidence="2 4">
    <name type="scientific">Agreia bicolorata</name>
    <dbReference type="NCBI Taxonomy" id="110935"/>
    <lineage>
        <taxon>Bacteria</taxon>
        <taxon>Bacillati</taxon>
        <taxon>Actinomycetota</taxon>
        <taxon>Actinomycetes</taxon>
        <taxon>Micrococcales</taxon>
        <taxon>Microbacteriaceae</taxon>
        <taxon>Agreia</taxon>
    </lineage>
</organism>
<reference evidence="1 3" key="1">
    <citation type="journal article" date="2001" name="Int. J. Syst. Evol. Microbiol.">
        <title>Agreia bicolorata gen. nov., sp. nov., to accommodate actinobacteria isolated from narrow reed grass infected by the nematode Heteroanguina graminophila.</title>
        <authorList>
            <person name="Evtushenko L.I."/>
            <person name="Dorofeeva L.V."/>
            <person name="Dobrovolskaya T.G."/>
            <person name="Streshinskaya G.M."/>
            <person name="Subbotin S.A."/>
            <person name="Tiedje J.M."/>
        </authorList>
    </citation>
    <scope>NUCLEOTIDE SEQUENCE [LARGE SCALE GENOMIC DNA]</scope>
    <source>
        <strain evidence="1 3">VKM Ac-1804</strain>
    </source>
</reference>
<reference evidence="2" key="4">
    <citation type="submission" date="2017-02" db="EMBL/GenBank/DDBJ databases">
        <authorList>
            <person name="Peterson S.W."/>
        </authorList>
    </citation>
    <scope>NUCLEOTIDE SEQUENCE [LARGE SCALE GENOMIC DNA]</scope>
    <source>
        <strain evidence="2">VKM Ac-2052</strain>
    </source>
</reference>
<evidence type="ECO:0000313" key="4">
    <source>
        <dbReference type="Proteomes" id="UP000189735"/>
    </source>
</evidence>
<reference evidence="4" key="3">
    <citation type="submission" date="2017-02" db="EMBL/GenBank/DDBJ databases">
        <authorList>
            <person name="Varghese N."/>
            <person name="Submissions S."/>
        </authorList>
    </citation>
    <scope>NUCLEOTIDE SEQUENCE [LARGE SCALE GENOMIC DNA]</scope>
    <source>
        <strain evidence="4">VKM Ac-2052</strain>
    </source>
</reference>
<dbReference type="AlphaFoldDB" id="A0A1T4WVL2"/>
<gene>
    <name evidence="2" type="ORF">SAMN06295879_0257</name>
    <name evidence="1" type="ORF">TZ00_13435</name>
</gene>